<evidence type="ECO:0000256" key="1">
    <source>
        <dbReference type="SAM" id="MobiDB-lite"/>
    </source>
</evidence>
<dbReference type="Gene3D" id="3.30.1120.10">
    <property type="match status" value="1"/>
</dbReference>
<feature type="chain" id="PRO_5023103574" evidence="2">
    <location>
        <begin position="23"/>
        <end position="487"/>
    </location>
</feature>
<feature type="domain" description="Sulfatase N-terminal" evidence="3">
    <location>
        <begin position="30"/>
        <end position="365"/>
    </location>
</feature>
<evidence type="ECO:0000259" key="3">
    <source>
        <dbReference type="Pfam" id="PF00884"/>
    </source>
</evidence>
<dbReference type="InterPro" id="IPR017850">
    <property type="entry name" value="Alkaline_phosphatase_core_sf"/>
</dbReference>
<dbReference type="InterPro" id="IPR052701">
    <property type="entry name" value="GAG_Ulvan_Degrading_Sulfatases"/>
</dbReference>
<dbReference type="SUPFAM" id="SSF53649">
    <property type="entry name" value="Alkaline phosphatase-like"/>
    <property type="match status" value="1"/>
</dbReference>
<dbReference type="AlphaFoldDB" id="A0A5C5ZNZ5"/>
<feature type="signal peptide" evidence="2">
    <location>
        <begin position="1"/>
        <end position="22"/>
    </location>
</feature>
<protein>
    <submittedName>
        <fullName evidence="4">Arylsulfatase</fullName>
        <ecNumber evidence="4">3.1.6.1</ecNumber>
    </submittedName>
</protein>
<proteinExistence type="predicted"/>
<keyword evidence="4" id="KW-0378">Hydrolase</keyword>
<sequence length="487" mass="52672" precursor="true">MPFSQRVAFFLLMLAVLTPCGAVCGQSMRPNVLFVLADDLGYGDLSCYGQRLWETPHIDAAARKGVRFTQHYAGSTVCAPSRAVLMTGLHTGHCPVRGNRNASPTSNWPLPSGAVTLAGKLQEVGYRTALIGKWGLGDQHTTGDPLRQGFDHFFGYYHQNHAHNYWPEFLWRNGDRVPLSNTVPEPTPSGGGVATERGEYTHDLFVDEALRWIGEDAHGRPFMLLLTLTIPHANNEAGDEGQEVPDLGPYADKPWPPAERATAAMIARMDRDFGRLRARLAELGLAENTLVVFASDNGPHAEGGRDPRFSDSSGGLRGIKRDLYEGGIRVPAIACWPGVIGAGGVSESPSAFEDWLPTLAELAGAEPLSGIDGVSLAPTLMGEGEQAPREVLYWEFHEGVGARAVRVGDLKLIERGVATDDPEPVELYDLARDPGENRDLASERPDTVRRLAAVMRASREPSADFSLPIDEQSPTDGPSPAGNANAR</sequence>
<dbReference type="Pfam" id="PF00884">
    <property type="entry name" value="Sulfatase"/>
    <property type="match status" value="1"/>
</dbReference>
<dbReference type="RefSeq" id="WP_146400191.1">
    <property type="nucleotide sequence ID" value="NZ_SJPQ01000002.1"/>
</dbReference>
<feature type="region of interest" description="Disordered" evidence="1">
    <location>
        <begin position="455"/>
        <end position="487"/>
    </location>
</feature>
<reference evidence="4 5" key="1">
    <citation type="submission" date="2019-02" db="EMBL/GenBank/DDBJ databases">
        <title>Deep-cultivation of Planctomycetes and their phenomic and genomic characterization uncovers novel biology.</title>
        <authorList>
            <person name="Wiegand S."/>
            <person name="Jogler M."/>
            <person name="Boedeker C."/>
            <person name="Pinto D."/>
            <person name="Vollmers J."/>
            <person name="Rivas-Marin E."/>
            <person name="Kohn T."/>
            <person name="Peeters S.H."/>
            <person name="Heuer A."/>
            <person name="Rast P."/>
            <person name="Oberbeckmann S."/>
            <person name="Bunk B."/>
            <person name="Jeske O."/>
            <person name="Meyerdierks A."/>
            <person name="Storesund J.E."/>
            <person name="Kallscheuer N."/>
            <person name="Luecker S."/>
            <person name="Lage O.M."/>
            <person name="Pohl T."/>
            <person name="Merkel B.J."/>
            <person name="Hornburger P."/>
            <person name="Mueller R.-W."/>
            <person name="Bruemmer F."/>
            <person name="Labrenz M."/>
            <person name="Spormann A.M."/>
            <person name="Op Den Camp H."/>
            <person name="Overmann J."/>
            <person name="Amann R."/>
            <person name="Jetten M.S.M."/>
            <person name="Mascher T."/>
            <person name="Medema M.H."/>
            <person name="Devos D.P."/>
            <person name="Kaster A.-K."/>
            <person name="Ovreas L."/>
            <person name="Rohde M."/>
            <person name="Galperin M.Y."/>
            <person name="Jogler C."/>
        </authorList>
    </citation>
    <scope>NUCLEOTIDE SEQUENCE [LARGE SCALE GENOMIC DNA]</scope>
    <source>
        <strain evidence="4 5">Mal64</strain>
    </source>
</reference>
<dbReference type="InterPro" id="IPR000917">
    <property type="entry name" value="Sulfatase_N"/>
</dbReference>
<dbReference type="Proteomes" id="UP000315440">
    <property type="component" value="Unassembled WGS sequence"/>
</dbReference>
<evidence type="ECO:0000313" key="5">
    <source>
        <dbReference type="Proteomes" id="UP000315440"/>
    </source>
</evidence>
<dbReference type="PANTHER" id="PTHR43751:SF3">
    <property type="entry name" value="SULFATASE N-TERMINAL DOMAIN-CONTAINING PROTEIN"/>
    <property type="match status" value="1"/>
</dbReference>
<evidence type="ECO:0000256" key="2">
    <source>
        <dbReference type="SAM" id="SignalP"/>
    </source>
</evidence>
<dbReference type="GO" id="GO:0004065">
    <property type="term" value="F:arylsulfatase activity"/>
    <property type="evidence" value="ECO:0007669"/>
    <property type="project" value="UniProtKB-EC"/>
</dbReference>
<accession>A0A5C5ZNZ5</accession>
<gene>
    <name evidence="4" type="primary">atsA_3</name>
    <name evidence="4" type="ORF">Mal64_23030</name>
</gene>
<keyword evidence="2" id="KW-0732">Signal</keyword>
<dbReference type="EC" id="3.1.6.1" evidence="4"/>
<evidence type="ECO:0000313" key="4">
    <source>
        <dbReference type="EMBL" id="TWT88815.1"/>
    </source>
</evidence>
<dbReference type="CDD" id="cd16145">
    <property type="entry name" value="ARS_like"/>
    <property type="match status" value="1"/>
</dbReference>
<name>A0A5C5ZNZ5_9BACT</name>
<dbReference type="PANTHER" id="PTHR43751">
    <property type="entry name" value="SULFATASE"/>
    <property type="match status" value="1"/>
</dbReference>
<dbReference type="OrthoDB" id="9783154at2"/>
<dbReference type="Gene3D" id="3.40.720.10">
    <property type="entry name" value="Alkaline Phosphatase, subunit A"/>
    <property type="match status" value="1"/>
</dbReference>
<comment type="caution">
    <text evidence="4">The sequence shown here is derived from an EMBL/GenBank/DDBJ whole genome shotgun (WGS) entry which is preliminary data.</text>
</comment>
<organism evidence="4 5">
    <name type="scientific">Pseudobythopirellula maris</name>
    <dbReference type="NCBI Taxonomy" id="2527991"/>
    <lineage>
        <taxon>Bacteria</taxon>
        <taxon>Pseudomonadati</taxon>
        <taxon>Planctomycetota</taxon>
        <taxon>Planctomycetia</taxon>
        <taxon>Pirellulales</taxon>
        <taxon>Lacipirellulaceae</taxon>
        <taxon>Pseudobythopirellula</taxon>
    </lineage>
</organism>
<dbReference type="EMBL" id="SJPQ01000002">
    <property type="protein sequence ID" value="TWT88815.1"/>
    <property type="molecule type" value="Genomic_DNA"/>
</dbReference>
<keyword evidence="5" id="KW-1185">Reference proteome</keyword>